<evidence type="ECO:0000256" key="16">
    <source>
        <dbReference type="SAM" id="MobiDB-lite"/>
    </source>
</evidence>
<evidence type="ECO:0000256" key="3">
    <source>
        <dbReference type="ARBA" id="ARBA00010258"/>
    </source>
</evidence>
<keyword evidence="13 15" id="KW-0234">DNA repair</keyword>
<evidence type="ECO:0000256" key="4">
    <source>
        <dbReference type="ARBA" id="ARBA00012483"/>
    </source>
</evidence>
<evidence type="ECO:0000256" key="8">
    <source>
        <dbReference type="ARBA" id="ARBA00022763"/>
    </source>
</evidence>
<evidence type="ECO:0000313" key="19">
    <source>
        <dbReference type="Proteomes" id="UP000268162"/>
    </source>
</evidence>
<evidence type="ECO:0000256" key="5">
    <source>
        <dbReference type="ARBA" id="ARBA00019422"/>
    </source>
</evidence>
<evidence type="ECO:0000256" key="14">
    <source>
        <dbReference type="ARBA" id="ARBA00023242"/>
    </source>
</evidence>
<evidence type="ECO:0000256" key="10">
    <source>
        <dbReference type="ARBA" id="ARBA00022786"/>
    </source>
</evidence>
<comment type="similarity">
    <text evidence="3 15">Belongs to the NSE1 family.</text>
</comment>
<feature type="domain" description="Non-structural maintenance of chromosomes element 1 RING C4HC3-type" evidence="17">
    <location>
        <begin position="185"/>
        <end position="226"/>
    </location>
</feature>
<keyword evidence="6 15" id="KW-0808">Transferase</keyword>
<evidence type="ECO:0000256" key="9">
    <source>
        <dbReference type="ARBA" id="ARBA00022771"/>
    </source>
</evidence>
<comment type="subunit">
    <text evidence="15">Component of the Smc5-Smc6 complex.</text>
</comment>
<dbReference type="Pfam" id="PF08746">
    <property type="entry name" value="zf-RING-like"/>
    <property type="match status" value="1"/>
</dbReference>
<dbReference type="EMBL" id="ML002337">
    <property type="protein sequence ID" value="RKP38707.1"/>
    <property type="molecule type" value="Genomic_DNA"/>
</dbReference>
<dbReference type="InterPro" id="IPR036388">
    <property type="entry name" value="WH-like_DNA-bd_sf"/>
</dbReference>
<accession>A0A4P9ZYF0</accession>
<dbReference type="GO" id="GO:0008270">
    <property type="term" value="F:zinc ion binding"/>
    <property type="evidence" value="ECO:0007669"/>
    <property type="project" value="UniProtKB-KW"/>
</dbReference>
<keyword evidence="12 15" id="KW-0233">DNA recombination</keyword>
<keyword evidence="19" id="KW-1185">Reference proteome</keyword>
<reference evidence="19" key="1">
    <citation type="journal article" date="2018" name="Nat. Microbiol.">
        <title>Leveraging single-cell genomics to expand the fungal tree of life.</title>
        <authorList>
            <person name="Ahrendt S.R."/>
            <person name="Quandt C.A."/>
            <person name="Ciobanu D."/>
            <person name="Clum A."/>
            <person name="Salamov A."/>
            <person name="Andreopoulos B."/>
            <person name="Cheng J.F."/>
            <person name="Woyke T."/>
            <person name="Pelin A."/>
            <person name="Henrissat B."/>
            <person name="Reynolds N.K."/>
            <person name="Benny G.L."/>
            <person name="Smith M.E."/>
            <person name="James T.Y."/>
            <person name="Grigoriev I.V."/>
        </authorList>
    </citation>
    <scope>NUCLEOTIDE SEQUENCE [LARGE SCALE GENOMIC DNA]</scope>
    <source>
        <strain evidence="19">RSA 468</strain>
    </source>
</reference>
<evidence type="ECO:0000256" key="2">
    <source>
        <dbReference type="ARBA" id="ARBA00004123"/>
    </source>
</evidence>
<dbReference type="GO" id="GO:0000724">
    <property type="term" value="P:double-strand break repair via homologous recombination"/>
    <property type="evidence" value="ECO:0007669"/>
    <property type="project" value="TreeGrafter"/>
</dbReference>
<dbReference type="SUPFAM" id="SSF57850">
    <property type="entry name" value="RING/U-box"/>
    <property type="match status" value="1"/>
</dbReference>
<evidence type="ECO:0000256" key="15">
    <source>
        <dbReference type="RuleBase" id="RU368018"/>
    </source>
</evidence>
<dbReference type="FunFam" id="1.10.10.10:FF:000270">
    <property type="entry name" value="Non-structural maintenance of chromosomes element 1 homolog"/>
    <property type="match status" value="1"/>
</dbReference>
<dbReference type="CDD" id="cd16493">
    <property type="entry name" value="RING-CH-C4HC3_NSE1"/>
    <property type="match status" value="1"/>
</dbReference>
<dbReference type="GO" id="GO:0030915">
    <property type="term" value="C:Smc5-Smc6 complex"/>
    <property type="evidence" value="ECO:0007669"/>
    <property type="project" value="UniProtKB-UniRule"/>
</dbReference>
<dbReference type="EC" id="2.3.2.27" evidence="4 15"/>
<keyword evidence="8 15" id="KW-0227">DNA damage</keyword>
<sequence length="287" mass="32531">MAYTDAHRLFLQNCLLERCLPQSKAEQIFQKCLSATSSDQTERNFQDAILTVNVALDPINLELRTIQDEISGERMVAIVNTKGDDIAQMATSYSASELNAFKHLIKLIMTADDGNFCVASTATINDIYHLGTHGSKLLVQEFLKDLVRSQWLDLSAAGYYSLSNRSIVDLQTYLKEEYSECISECFLCKEIVTKGERCPREDCGTALHVYCARKYIPVHRNQCPSCHTSWVESQVFGSQTFDGTQLRQSRIEVSRQRRQTSASTPDSNREEGEEVEVDEEEARDEEE</sequence>
<dbReference type="GO" id="GO:0005634">
    <property type="term" value="C:nucleus"/>
    <property type="evidence" value="ECO:0007669"/>
    <property type="project" value="UniProtKB-SubCell"/>
</dbReference>
<evidence type="ECO:0000256" key="7">
    <source>
        <dbReference type="ARBA" id="ARBA00022723"/>
    </source>
</evidence>
<protein>
    <recommendedName>
        <fullName evidence="5 15">Non-structural maintenance of chromosomes element 1 homolog</fullName>
        <ecNumber evidence="4 15">2.3.2.27</ecNumber>
    </recommendedName>
</protein>
<keyword evidence="9 15" id="KW-0863">Zinc-finger</keyword>
<organism evidence="18 19">
    <name type="scientific">Dimargaris cristalligena</name>
    <dbReference type="NCBI Taxonomy" id="215637"/>
    <lineage>
        <taxon>Eukaryota</taxon>
        <taxon>Fungi</taxon>
        <taxon>Fungi incertae sedis</taxon>
        <taxon>Zoopagomycota</taxon>
        <taxon>Kickxellomycotina</taxon>
        <taxon>Dimargaritomycetes</taxon>
        <taxon>Dimargaritales</taxon>
        <taxon>Dimargaritaceae</taxon>
        <taxon>Dimargaris</taxon>
    </lineage>
</organism>
<dbReference type="Gene3D" id="1.10.10.10">
    <property type="entry name" value="Winged helix-like DNA-binding domain superfamily/Winged helix DNA-binding domain"/>
    <property type="match status" value="1"/>
</dbReference>
<evidence type="ECO:0000256" key="11">
    <source>
        <dbReference type="ARBA" id="ARBA00022833"/>
    </source>
</evidence>
<name>A0A4P9ZYF0_9FUNG</name>
<evidence type="ECO:0000256" key="6">
    <source>
        <dbReference type="ARBA" id="ARBA00022679"/>
    </source>
</evidence>
<proteinExistence type="inferred from homology"/>
<dbReference type="Gene3D" id="3.90.1150.220">
    <property type="match status" value="1"/>
</dbReference>
<dbReference type="Proteomes" id="UP000268162">
    <property type="component" value="Unassembled WGS sequence"/>
</dbReference>
<gene>
    <name evidence="18" type="ORF">BJ085DRAFT_28870</name>
</gene>
<dbReference type="PANTHER" id="PTHR20973">
    <property type="entry name" value="NON-SMC ELEMENT 1-RELATED"/>
    <property type="match status" value="1"/>
</dbReference>
<evidence type="ECO:0000256" key="12">
    <source>
        <dbReference type="ARBA" id="ARBA00023172"/>
    </source>
</evidence>
<keyword evidence="14 15" id="KW-0539">Nucleus</keyword>
<dbReference type="PANTHER" id="PTHR20973:SF0">
    <property type="entry name" value="NON-STRUCTURAL MAINTENANCE OF CHROMOSOMES ELEMENT 1 HOMOLOG"/>
    <property type="match status" value="1"/>
</dbReference>
<comment type="subcellular location">
    <subcellularLocation>
        <location evidence="2 15">Nucleus</location>
    </subcellularLocation>
</comment>
<dbReference type="InterPro" id="IPR011513">
    <property type="entry name" value="Nse1"/>
</dbReference>
<evidence type="ECO:0000259" key="17">
    <source>
        <dbReference type="Pfam" id="PF08746"/>
    </source>
</evidence>
<feature type="region of interest" description="Disordered" evidence="16">
    <location>
        <begin position="247"/>
        <end position="287"/>
    </location>
</feature>
<evidence type="ECO:0000256" key="13">
    <source>
        <dbReference type="ARBA" id="ARBA00023204"/>
    </source>
</evidence>
<dbReference type="GO" id="GO:0061630">
    <property type="term" value="F:ubiquitin protein ligase activity"/>
    <property type="evidence" value="ECO:0007669"/>
    <property type="project" value="UniProtKB-EC"/>
</dbReference>
<dbReference type="AlphaFoldDB" id="A0A4P9ZYF0"/>
<evidence type="ECO:0000313" key="18">
    <source>
        <dbReference type="EMBL" id="RKP38707.1"/>
    </source>
</evidence>
<keyword evidence="11 15" id="KW-0862">Zinc</keyword>
<comment type="function">
    <text evidence="15">Acts in a DNA repair pathway for removal of UV-induced DNA damage that is distinct from classical nucleotide excision repair and in repair of ionizing radiation damage. Functions in homologous recombination repair of DNA double strand breaks and in recovery of stalled replication forks.</text>
</comment>
<dbReference type="InterPro" id="IPR013083">
    <property type="entry name" value="Znf_RING/FYVE/PHD"/>
</dbReference>
<evidence type="ECO:0000256" key="1">
    <source>
        <dbReference type="ARBA" id="ARBA00000900"/>
    </source>
</evidence>
<comment type="catalytic activity">
    <reaction evidence="1 15">
        <text>S-ubiquitinyl-[E2 ubiquitin-conjugating enzyme]-L-cysteine + [acceptor protein]-L-lysine = [E2 ubiquitin-conjugating enzyme]-L-cysteine + N(6)-ubiquitinyl-[acceptor protein]-L-lysine.</text>
        <dbReference type="EC" id="2.3.2.27"/>
    </reaction>
</comment>
<dbReference type="STRING" id="215637.A0A4P9ZYF0"/>
<feature type="compositionally biased region" description="Acidic residues" evidence="16">
    <location>
        <begin position="271"/>
        <end position="287"/>
    </location>
</feature>
<dbReference type="InterPro" id="IPR014857">
    <property type="entry name" value="Nse1_RING_C4HC3-type"/>
</dbReference>
<keyword evidence="10 15" id="KW-0833">Ubl conjugation pathway</keyword>
<keyword evidence="7 15" id="KW-0479">Metal-binding</keyword>
<dbReference type="Pfam" id="PF07574">
    <property type="entry name" value="SMC_Nse1"/>
    <property type="match status" value="2"/>
</dbReference>
<dbReference type="Gene3D" id="3.30.40.10">
    <property type="entry name" value="Zinc/RING finger domain, C3HC4 (zinc finger)"/>
    <property type="match status" value="1"/>
</dbReference>